<dbReference type="OrthoDB" id="288837at2"/>
<evidence type="ECO:0000259" key="6">
    <source>
        <dbReference type="PROSITE" id="PS51352"/>
    </source>
</evidence>
<dbReference type="InterPro" id="IPR036249">
    <property type="entry name" value="Thioredoxin-like_sf"/>
</dbReference>
<gene>
    <name evidence="7" type="primary">resA_4</name>
    <name evidence="7" type="ORF">Mal64_29010</name>
</gene>
<feature type="transmembrane region" description="Helical" evidence="5">
    <location>
        <begin position="6"/>
        <end position="28"/>
    </location>
</feature>
<keyword evidence="5" id="KW-0812">Transmembrane</keyword>
<dbReference type="Proteomes" id="UP000315440">
    <property type="component" value="Unassembled WGS sequence"/>
</dbReference>
<dbReference type="InterPro" id="IPR013766">
    <property type="entry name" value="Thioredoxin_domain"/>
</dbReference>
<dbReference type="GO" id="GO:0016491">
    <property type="term" value="F:oxidoreductase activity"/>
    <property type="evidence" value="ECO:0007669"/>
    <property type="project" value="InterPro"/>
</dbReference>
<comment type="caution">
    <text evidence="7">The sequence shown here is derived from an EMBL/GenBank/DDBJ whole genome shotgun (WGS) entry which is preliminary data.</text>
</comment>
<evidence type="ECO:0000256" key="5">
    <source>
        <dbReference type="SAM" id="Phobius"/>
    </source>
</evidence>
<dbReference type="GO" id="GO:0016209">
    <property type="term" value="F:antioxidant activity"/>
    <property type="evidence" value="ECO:0007669"/>
    <property type="project" value="InterPro"/>
</dbReference>
<evidence type="ECO:0000256" key="4">
    <source>
        <dbReference type="ARBA" id="ARBA00023284"/>
    </source>
</evidence>
<dbReference type="EMBL" id="SJPQ01000003">
    <property type="protein sequence ID" value="TWT87362.1"/>
    <property type="molecule type" value="Genomic_DNA"/>
</dbReference>
<dbReference type="PANTHER" id="PTHR42852:SF6">
    <property type="entry name" value="THIOL:DISULFIDE INTERCHANGE PROTEIN DSBE"/>
    <property type="match status" value="1"/>
</dbReference>
<comment type="subcellular location">
    <subcellularLocation>
        <location evidence="1">Cell envelope</location>
    </subcellularLocation>
</comment>
<feature type="domain" description="Thioredoxin" evidence="6">
    <location>
        <begin position="96"/>
        <end position="242"/>
    </location>
</feature>
<proteinExistence type="predicted"/>
<keyword evidence="8" id="KW-1185">Reference proteome</keyword>
<dbReference type="AlphaFoldDB" id="A0A5C5ZIZ5"/>
<accession>A0A5C5ZIZ5</accession>
<keyword evidence="4" id="KW-0676">Redox-active center</keyword>
<dbReference type="CDD" id="cd02966">
    <property type="entry name" value="TlpA_like_family"/>
    <property type="match status" value="1"/>
</dbReference>
<evidence type="ECO:0000313" key="7">
    <source>
        <dbReference type="EMBL" id="TWT87362.1"/>
    </source>
</evidence>
<evidence type="ECO:0000256" key="1">
    <source>
        <dbReference type="ARBA" id="ARBA00004196"/>
    </source>
</evidence>
<dbReference type="GO" id="GO:0017004">
    <property type="term" value="P:cytochrome complex assembly"/>
    <property type="evidence" value="ECO:0007669"/>
    <property type="project" value="UniProtKB-KW"/>
</dbReference>
<evidence type="ECO:0000256" key="3">
    <source>
        <dbReference type="ARBA" id="ARBA00023157"/>
    </source>
</evidence>
<evidence type="ECO:0000313" key="8">
    <source>
        <dbReference type="Proteomes" id="UP000315440"/>
    </source>
</evidence>
<dbReference type="PANTHER" id="PTHR42852">
    <property type="entry name" value="THIOL:DISULFIDE INTERCHANGE PROTEIN DSBE"/>
    <property type="match status" value="1"/>
</dbReference>
<evidence type="ECO:0000256" key="2">
    <source>
        <dbReference type="ARBA" id="ARBA00022748"/>
    </source>
</evidence>
<reference evidence="7 8" key="1">
    <citation type="submission" date="2019-02" db="EMBL/GenBank/DDBJ databases">
        <title>Deep-cultivation of Planctomycetes and their phenomic and genomic characterization uncovers novel biology.</title>
        <authorList>
            <person name="Wiegand S."/>
            <person name="Jogler M."/>
            <person name="Boedeker C."/>
            <person name="Pinto D."/>
            <person name="Vollmers J."/>
            <person name="Rivas-Marin E."/>
            <person name="Kohn T."/>
            <person name="Peeters S.H."/>
            <person name="Heuer A."/>
            <person name="Rast P."/>
            <person name="Oberbeckmann S."/>
            <person name="Bunk B."/>
            <person name="Jeske O."/>
            <person name="Meyerdierks A."/>
            <person name="Storesund J.E."/>
            <person name="Kallscheuer N."/>
            <person name="Luecker S."/>
            <person name="Lage O.M."/>
            <person name="Pohl T."/>
            <person name="Merkel B.J."/>
            <person name="Hornburger P."/>
            <person name="Mueller R.-W."/>
            <person name="Bruemmer F."/>
            <person name="Labrenz M."/>
            <person name="Spormann A.M."/>
            <person name="Op Den Camp H."/>
            <person name="Overmann J."/>
            <person name="Amann R."/>
            <person name="Jetten M.S.M."/>
            <person name="Mascher T."/>
            <person name="Medema M.H."/>
            <person name="Devos D.P."/>
            <person name="Kaster A.-K."/>
            <person name="Ovreas L."/>
            <person name="Rohde M."/>
            <person name="Galperin M.Y."/>
            <person name="Jogler C."/>
        </authorList>
    </citation>
    <scope>NUCLEOTIDE SEQUENCE [LARGE SCALE GENOMIC DNA]</scope>
    <source>
        <strain evidence="7 8">Mal64</strain>
    </source>
</reference>
<keyword evidence="3" id="KW-1015">Disulfide bond</keyword>
<organism evidence="7 8">
    <name type="scientific">Pseudobythopirellula maris</name>
    <dbReference type="NCBI Taxonomy" id="2527991"/>
    <lineage>
        <taxon>Bacteria</taxon>
        <taxon>Pseudomonadati</taxon>
        <taxon>Planctomycetota</taxon>
        <taxon>Planctomycetia</taxon>
        <taxon>Pirellulales</taxon>
        <taxon>Lacipirellulaceae</taxon>
        <taxon>Pseudobythopirellula</taxon>
    </lineage>
</organism>
<feature type="transmembrane region" description="Helical" evidence="5">
    <location>
        <begin position="49"/>
        <end position="68"/>
    </location>
</feature>
<dbReference type="InterPro" id="IPR000866">
    <property type="entry name" value="AhpC/TSA"/>
</dbReference>
<sequence length="245" mass="27134">MHLQTYIVASYCLLVVFSCLLLAAVALLGTAAFEWKTPLRNRRLKTSCGLFLAALVVLALPRVLFAFVEFSQGMTKEMYEKNRTEMDSRASETSHVGLGEFAPDFSIEVDDGTSFTLSGHRGSVVLVNFFRTDCGPCNLEFPVLQEIWEKHGSRDDFGMIAISRGETMEAVTSFKSANKLTLPTAVDDNSSIYDQYAPAHIPRTYLVSRDGTIGFQTMGFMSDYKYDGDSEQLRTTVANALAKGQ</sequence>
<name>A0A5C5ZIZ5_9BACT</name>
<protein>
    <submittedName>
        <fullName evidence="7">Thiol-disulfide oxidoreductase ResA</fullName>
    </submittedName>
</protein>
<dbReference type="Pfam" id="PF00578">
    <property type="entry name" value="AhpC-TSA"/>
    <property type="match status" value="1"/>
</dbReference>
<dbReference type="Gene3D" id="3.40.30.10">
    <property type="entry name" value="Glutaredoxin"/>
    <property type="match status" value="1"/>
</dbReference>
<dbReference type="GO" id="GO:0030313">
    <property type="term" value="C:cell envelope"/>
    <property type="evidence" value="ECO:0007669"/>
    <property type="project" value="UniProtKB-SubCell"/>
</dbReference>
<keyword evidence="2" id="KW-0201">Cytochrome c-type biogenesis</keyword>
<keyword evidence="5" id="KW-1133">Transmembrane helix</keyword>
<keyword evidence="5" id="KW-0472">Membrane</keyword>
<dbReference type="PROSITE" id="PS51352">
    <property type="entry name" value="THIOREDOXIN_2"/>
    <property type="match status" value="1"/>
</dbReference>
<dbReference type="InterPro" id="IPR050553">
    <property type="entry name" value="Thioredoxin_ResA/DsbE_sf"/>
</dbReference>
<dbReference type="SUPFAM" id="SSF52833">
    <property type="entry name" value="Thioredoxin-like"/>
    <property type="match status" value="1"/>
</dbReference>